<evidence type="ECO:0000313" key="6">
    <source>
        <dbReference type="Proteomes" id="UP000070035"/>
    </source>
</evidence>
<dbReference type="Gene3D" id="3.10.20.30">
    <property type="match status" value="1"/>
</dbReference>
<dbReference type="Gene3D" id="3.40.50.300">
    <property type="entry name" value="P-loop containing nucleotide triphosphate hydrolases"/>
    <property type="match status" value="1"/>
</dbReference>
<dbReference type="PROSITE" id="PS51710">
    <property type="entry name" value="G_OBG"/>
    <property type="match status" value="1"/>
</dbReference>
<dbReference type="FunFam" id="1.10.8.470:FF:000001">
    <property type="entry name" value="GTP-binding protein homolog"/>
    <property type="match status" value="1"/>
</dbReference>
<sequence>MLELGLVGKPNTGKSTFFNAATLADAPIAGYPFTTIDANVGVTYVRGDCPCQEFEVECNPRNSRCVDGVRYVPVRTIDVAGLVQGAYEGRGLGNQFLDNLRMASVLVHVVDAAGATDDEGKPCSAGSHDPLDDIEFLENEIDHWICGILEKGWARFARKARLENKSLAKAITERMSGLGIRRRHVTTAMRSIGAPDNPKDWSEEDLTHFASEIRRVSKPIMIAANKIDIPAAKDNVERLTKTGRLTVPTSAIVELDLRRAAEKNLIDYVPGEGNFEILESNKLSDKQAQGLKSIKEFLNEWGSTGVQQAVDEAIYHLLGMIVVYPVDDENKLADKKGNVLPDAMLVPEGTTARGFAYEIHSDLGDTFIHAINARTKRRIGEDYRLKDGDVIKIVARRGR</sequence>
<dbReference type="PATRIC" id="fig|1698274.3.peg.558"/>
<dbReference type="InterPro" id="IPR012676">
    <property type="entry name" value="TGS-like"/>
</dbReference>
<keyword evidence="2" id="KW-0547">Nucleotide-binding</keyword>
<gene>
    <name evidence="5" type="primary">ychF</name>
    <name evidence="5" type="ORF">AKJ44_00840</name>
</gene>
<dbReference type="InterPro" id="IPR027417">
    <property type="entry name" value="P-loop_NTPase"/>
</dbReference>
<comment type="caution">
    <text evidence="5">The sequence shown here is derived from an EMBL/GenBank/DDBJ whole genome shotgun (WGS) entry which is preliminary data.</text>
</comment>
<dbReference type="Pfam" id="PF08438">
    <property type="entry name" value="YGR210-like_G4"/>
    <property type="match status" value="1"/>
</dbReference>
<dbReference type="PRINTS" id="PR00326">
    <property type="entry name" value="GTP1OBG"/>
</dbReference>
<dbReference type="Proteomes" id="UP000070035">
    <property type="component" value="Unassembled WGS sequence"/>
</dbReference>
<keyword evidence="6" id="KW-1185">Reference proteome</keyword>
<dbReference type="CDD" id="cd01669">
    <property type="entry name" value="TGS_MJ1332_like"/>
    <property type="match status" value="1"/>
</dbReference>
<evidence type="ECO:0000256" key="2">
    <source>
        <dbReference type="ARBA" id="ARBA00022741"/>
    </source>
</evidence>
<dbReference type="Pfam" id="PF02824">
    <property type="entry name" value="TGS"/>
    <property type="match status" value="1"/>
</dbReference>
<dbReference type="GO" id="GO:0005737">
    <property type="term" value="C:cytoplasm"/>
    <property type="evidence" value="ECO:0007669"/>
    <property type="project" value="TreeGrafter"/>
</dbReference>
<dbReference type="EMBL" id="LHXY01000006">
    <property type="protein sequence ID" value="KXB02312.1"/>
    <property type="molecule type" value="Genomic_DNA"/>
</dbReference>
<dbReference type="InterPro" id="IPR012675">
    <property type="entry name" value="Beta-grasp_dom_sf"/>
</dbReference>
<proteinExistence type="inferred from homology"/>
<dbReference type="SUPFAM" id="SSF52540">
    <property type="entry name" value="P-loop containing nucleoside triphosphate hydrolases"/>
    <property type="match status" value="1"/>
</dbReference>
<dbReference type="PANTHER" id="PTHR23305">
    <property type="entry name" value="OBG GTPASE FAMILY"/>
    <property type="match status" value="1"/>
</dbReference>
<dbReference type="Gene3D" id="1.10.8.470">
    <property type="match status" value="1"/>
</dbReference>
<evidence type="ECO:0000256" key="1">
    <source>
        <dbReference type="ARBA" id="ARBA00007476"/>
    </source>
</evidence>
<keyword evidence="3" id="KW-0342">GTP-binding</keyword>
<accession>A0A133V793</accession>
<dbReference type="AlphaFoldDB" id="A0A133V793"/>
<dbReference type="GO" id="GO:0005525">
    <property type="term" value="F:GTP binding"/>
    <property type="evidence" value="ECO:0007669"/>
    <property type="project" value="UniProtKB-KW"/>
</dbReference>
<dbReference type="InterPro" id="IPR013646">
    <property type="entry name" value="YGR210-like_G4"/>
</dbReference>
<protein>
    <submittedName>
        <fullName evidence="5">Translation-associated GTPase</fullName>
    </submittedName>
</protein>
<evidence type="ECO:0000313" key="5">
    <source>
        <dbReference type="EMBL" id="KXB02312.1"/>
    </source>
</evidence>
<dbReference type="Pfam" id="PF01926">
    <property type="entry name" value="MMR_HSR1"/>
    <property type="match status" value="1"/>
</dbReference>
<organism evidence="5 6">
    <name type="scientific">candidate division MSBL1 archaeon SCGC-AAA261F17</name>
    <dbReference type="NCBI Taxonomy" id="1698274"/>
    <lineage>
        <taxon>Archaea</taxon>
        <taxon>Methanobacteriati</taxon>
        <taxon>Methanobacteriota</taxon>
        <taxon>candidate division MSBL1</taxon>
    </lineage>
</organism>
<comment type="similarity">
    <text evidence="1">Belongs to the RelA/SpoT family.</text>
</comment>
<dbReference type="InterPro" id="IPR006073">
    <property type="entry name" value="GTP-bd"/>
</dbReference>
<dbReference type="FunFam" id="3.10.20.30:FF:000002">
    <property type="entry name" value="GTP pyrophosphokinase (RelA/SpoT)"/>
    <property type="match status" value="1"/>
</dbReference>
<evidence type="ECO:0000256" key="3">
    <source>
        <dbReference type="ARBA" id="ARBA00023134"/>
    </source>
</evidence>
<dbReference type="InterPro" id="IPR031167">
    <property type="entry name" value="G_OBG"/>
</dbReference>
<dbReference type="InterPro" id="IPR004095">
    <property type="entry name" value="TGS"/>
</dbReference>
<dbReference type="GO" id="GO:0016887">
    <property type="term" value="F:ATP hydrolysis activity"/>
    <property type="evidence" value="ECO:0007669"/>
    <property type="project" value="TreeGrafter"/>
</dbReference>
<name>A0A133V793_9EURY</name>
<evidence type="ECO:0000259" key="4">
    <source>
        <dbReference type="PROSITE" id="PS51710"/>
    </source>
</evidence>
<feature type="domain" description="OBG-type G" evidence="4">
    <location>
        <begin position="2"/>
        <end position="269"/>
    </location>
</feature>
<dbReference type="SUPFAM" id="SSF81271">
    <property type="entry name" value="TGS-like"/>
    <property type="match status" value="1"/>
</dbReference>
<dbReference type="CDD" id="cd01899">
    <property type="entry name" value="Ygr210"/>
    <property type="match status" value="1"/>
</dbReference>
<dbReference type="NCBIfam" id="NF007171">
    <property type="entry name" value="PRK09602.1"/>
    <property type="match status" value="1"/>
</dbReference>
<reference evidence="5 6" key="1">
    <citation type="journal article" date="2016" name="Sci. Rep.">
        <title>Metabolic traits of an uncultured archaeal lineage -MSBL1- from brine pools of the Red Sea.</title>
        <authorList>
            <person name="Mwirichia R."/>
            <person name="Alam I."/>
            <person name="Rashid M."/>
            <person name="Vinu M."/>
            <person name="Ba-Alawi W."/>
            <person name="Anthony Kamau A."/>
            <person name="Kamanda Ngugi D."/>
            <person name="Goker M."/>
            <person name="Klenk H.P."/>
            <person name="Bajic V."/>
            <person name="Stingl U."/>
        </authorList>
    </citation>
    <scope>NUCLEOTIDE SEQUENCE [LARGE SCALE GENOMIC DNA]</scope>
    <source>
        <strain evidence="5">SCGC-AAA261F17</strain>
    </source>
</reference>
<dbReference type="PANTHER" id="PTHR23305:SF1">
    <property type="entry name" value="OBG-TYPE G DOMAIN-CONTAINING PROTEIN"/>
    <property type="match status" value="1"/>
</dbReference>